<reference evidence="2 3" key="1">
    <citation type="journal article" date="2009" name="Arch. Virol.">
        <title>Characterization of a new curtovirus, pepper yellow dwarf virus, from chile pepper and distribution in weed hosts in New Mexico.</title>
        <authorList>
            <person name="Lam N."/>
            <person name="Creamer R."/>
            <person name="Rascon J."/>
            <person name="Belfon R."/>
        </authorList>
    </citation>
    <scope>NUCLEOTIDE SEQUENCE [LARGE SCALE GENOMIC DNA]</scope>
    <source>
        <strain evidence="2">LRME27607</strain>
    </source>
</reference>
<dbReference type="EMBL" id="FJ545686">
    <property type="protein sequence ID" value="ACM44485.1"/>
    <property type="molecule type" value="Genomic_DNA"/>
</dbReference>
<gene>
    <name evidence="2" type="primary">V4</name>
</gene>
<keyword evidence="1" id="KW-0472">Membrane</keyword>
<sequence>MDLGGKLPEEVFIPAPFFDLVKKVADILFEIKLKVDHCGDYSKLAVQVWNYFYLNTLYEYVYVFINDGLFTRLVIFAIYLQYSTAIRYELLWDLSEWINFQTIIQPF</sequence>
<proteinExistence type="predicted"/>
<dbReference type="Proteomes" id="UP000232900">
    <property type="component" value="Segment"/>
</dbReference>
<name>B9VGY6_9GEMI</name>
<evidence type="ECO:0000313" key="2">
    <source>
        <dbReference type="EMBL" id="ACM44485.1"/>
    </source>
</evidence>
<evidence type="ECO:0000313" key="3">
    <source>
        <dbReference type="Proteomes" id="UP000232900"/>
    </source>
</evidence>
<protein>
    <submittedName>
        <fullName evidence="2">V4 protein</fullName>
    </submittedName>
</protein>
<organism evidence="2 3">
    <name type="scientific">Beet curly top virus</name>
    <dbReference type="NCBI Taxonomy" id="10840"/>
    <lineage>
        <taxon>Viruses</taxon>
        <taxon>Monodnaviria</taxon>
        <taxon>Shotokuvirae</taxon>
        <taxon>Cressdnaviricota</taxon>
        <taxon>Repensiviricetes</taxon>
        <taxon>Geplafuvirales</taxon>
        <taxon>Geminiviridae</taxon>
        <taxon>Curtovirus</taxon>
        <taxon>Curtovirus betae</taxon>
    </lineage>
</organism>
<keyword evidence="1" id="KW-0812">Transmembrane</keyword>
<feature type="transmembrane region" description="Helical" evidence="1">
    <location>
        <begin position="60"/>
        <end position="80"/>
    </location>
</feature>
<evidence type="ECO:0000256" key="1">
    <source>
        <dbReference type="SAM" id="Phobius"/>
    </source>
</evidence>
<accession>B9VGY6</accession>
<keyword evidence="1" id="KW-1133">Transmembrane helix</keyword>